<dbReference type="AlphaFoldDB" id="A0A1I4E269"/>
<gene>
    <name evidence="6" type="ORF">SAMN02745775_113114</name>
</gene>
<dbReference type="Pfam" id="PF00551">
    <property type="entry name" value="Formyl_trans_N"/>
    <property type="match status" value="1"/>
</dbReference>
<dbReference type="PANTHER" id="PTHR43369:SF2">
    <property type="entry name" value="PHOSPHORIBOSYLGLYCINAMIDE FORMYLTRANSFERASE"/>
    <property type="match status" value="1"/>
</dbReference>
<dbReference type="OrthoDB" id="5355061at2"/>
<dbReference type="Proteomes" id="UP000199473">
    <property type="component" value="Unassembled WGS sequence"/>
</dbReference>
<protein>
    <recommendedName>
        <fullName evidence="2">phosphoribosylglycinamide formyltransferase 1</fullName>
        <ecNumber evidence="2">2.1.2.2</ecNumber>
    </recommendedName>
</protein>
<proteinExistence type="predicted"/>
<evidence type="ECO:0000256" key="4">
    <source>
        <dbReference type="ARBA" id="ARBA00022755"/>
    </source>
</evidence>
<dbReference type="InterPro" id="IPR002376">
    <property type="entry name" value="Formyl_transf_N"/>
</dbReference>
<organism evidence="6 7">
    <name type="scientific">Falsiroseomonas stagni DSM 19981</name>
    <dbReference type="NCBI Taxonomy" id="1123062"/>
    <lineage>
        <taxon>Bacteria</taxon>
        <taxon>Pseudomonadati</taxon>
        <taxon>Pseudomonadota</taxon>
        <taxon>Alphaproteobacteria</taxon>
        <taxon>Acetobacterales</taxon>
        <taxon>Roseomonadaceae</taxon>
        <taxon>Falsiroseomonas</taxon>
    </lineage>
</organism>
<dbReference type="STRING" id="1123062.SAMN02745775_113114"/>
<evidence type="ECO:0000313" key="7">
    <source>
        <dbReference type="Proteomes" id="UP000199473"/>
    </source>
</evidence>
<keyword evidence="7" id="KW-1185">Reference proteome</keyword>
<comment type="pathway">
    <text evidence="1">Purine metabolism; IMP biosynthesis via de novo pathway; N(2)-formyl-N(1)-(5-phospho-D-ribosyl)glycinamide from N(1)-(5-phospho-D-ribosyl)glycinamide (10-formyl THF route): step 1/1.</text>
</comment>
<dbReference type="RefSeq" id="WP_092962536.1">
    <property type="nucleotide sequence ID" value="NZ_FOSQ01000013.1"/>
</dbReference>
<accession>A0A1I4E269</accession>
<evidence type="ECO:0000256" key="1">
    <source>
        <dbReference type="ARBA" id="ARBA00005054"/>
    </source>
</evidence>
<feature type="domain" description="Formyl transferase N-terminal" evidence="5">
    <location>
        <begin position="90"/>
        <end position="180"/>
    </location>
</feature>
<keyword evidence="4" id="KW-0658">Purine biosynthesis</keyword>
<dbReference type="GO" id="GO:0006189">
    <property type="term" value="P:'de novo' IMP biosynthetic process"/>
    <property type="evidence" value="ECO:0007669"/>
    <property type="project" value="TreeGrafter"/>
</dbReference>
<dbReference type="GO" id="GO:0004644">
    <property type="term" value="F:phosphoribosylglycinamide formyltransferase activity"/>
    <property type="evidence" value="ECO:0007669"/>
    <property type="project" value="UniProtKB-EC"/>
</dbReference>
<dbReference type="InterPro" id="IPR036477">
    <property type="entry name" value="Formyl_transf_N_sf"/>
</dbReference>
<evidence type="ECO:0000259" key="5">
    <source>
        <dbReference type="Pfam" id="PF00551"/>
    </source>
</evidence>
<dbReference type="GO" id="GO:0005737">
    <property type="term" value="C:cytoplasm"/>
    <property type="evidence" value="ECO:0007669"/>
    <property type="project" value="TreeGrafter"/>
</dbReference>
<dbReference type="SUPFAM" id="SSF53328">
    <property type="entry name" value="Formyltransferase"/>
    <property type="match status" value="1"/>
</dbReference>
<evidence type="ECO:0000313" key="6">
    <source>
        <dbReference type="EMBL" id="SFK99323.1"/>
    </source>
</evidence>
<reference evidence="6 7" key="1">
    <citation type="submission" date="2016-10" db="EMBL/GenBank/DDBJ databases">
        <authorList>
            <person name="de Groot N.N."/>
        </authorList>
    </citation>
    <scope>NUCLEOTIDE SEQUENCE [LARGE SCALE GENOMIC DNA]</scope>
    <source>
        <strain evidence="6 7">DSM 19981</strain>
    </source>
</reference>
<sequence>MRIALCVKKDIHGLLAARILAERLQFADLRFFCSVKTRDAENAVPALKIMKLLERDVAIDTFATLETGFGQVPHPDEWTPLLDLKADGGARQLLDFRPDLVISARFSLIFPQRVIDAVPRGIINVHPGALPGYRGLFAPFWQILKREPVLGCTVHMVDRGIDTGPILGIARVPFDPSRSLMAHTAALYRGGVTIAAEAAATIARGGTPAGTRQPEGGHYYRFPAPEDLAALPVPIVNAQDFAEVLSAAFPPREPAAAVRWSAAA</sequence>
<dbReference type="PANTHER" id="PTHR43369">
    <property type="entry name" value="PHOSPHORIBOSYLGLYCINAMIDE FORMYLTRANSFERASE"/>
    <property type="match status" value="1"/>
</dbReference>
<dbReference type="EC" id="2.1.2.2" evidence="2"/>
<name>A0A1I4E269_9PROT</name>
<dbReference type="EMBL" id="FOSQ01000013">
    <property type="protein sequence ID" value="SFK99323.1"/>
    <property type="molecule type" value="Genomic_DNA"/>
</dbReference>
<dbReference type="Gene3D" id="3.40.50.12230">
    <property type="match status" value="1"/>
</dbReference>
<evidence type="ECO:0000256" key="2">
    <source>
        <dbReference type="ARBA" id="ARBA00012254"/>
    </source>
</evidence>
<evidence type="ECO:0000256" key="3">
    <source>
        <dbReference type="ARBA" id="ARBA00022679"/>
    </source>
</evidence>
<keyword evidence="3 6" id="KW-0808">Transferase</keyword>